<name>A0ABW2HEN1_9MICO</name>
<protein>
    <submittedName>
        <fullName evidence="1">Uncharacterized protein</fullName>
    </submittedName>
</protein>
<keyword evidence="2" id="KW-1185">Reference proteome</keyword>
<organism evidence="1 2">
    <name type="scientific">Microbacterium fluvii</name>
    <dbReference type="NCBI Taxonomy" id="415215"/>
    <lineage>
        <taxon>Bacteria</taxon>
        <taxon>Bacillati</taxon>
        <taxon>Actinomycetota</taxon>
        <taxon>Actinomycetes</taxon>
        <taxon>Micrococcales</taxon>
        <taxon>Microbacteriaceae</taxon>
        <taxon>Microbacterium</taxon>
    </lineage>
</organism>
<evidence type="ECO:0000313" key="2">
    <source>
        <dbReference type="Proteomes" id="UP001596507"/>
    </source>
</evidence>
<dbReference type="RefSeq" id="WP_262874481.1">
    <property type="nucleotide sequence ID" value="NZ_BAABKW010000001.1"/>
</dbReference>
<dbReference type="EMBL" id="JBHTBE010000003">
    <property type="protein sequence ID" value="MFC7269546.1"/>
    <property type="molecule type" value="Genomic_DNA"/>
</dbReference>
<proteinExistence type="predicted"/>
<comment type="caution">
    <text evidence="1">The sequence shown here is derived from an EMBL/GenBank/DDBJ whole genome shotgun (WGS) entry which is preliminary data.</text>
</comment>
<dbReference type="Proteomes" id="UP001596507">
    <property type="component" value="Unassembled WGS sequence"/>
</dbReference>
<gene>
    <name evidence="1" type="ORF">ACFQRL_11290</name>
</gene>
<sequence>MEIVSSRRYPSLAMAAEDGATTISIDGMEVIDEQVVALTPRRPRPLDGRES</sequence>
<evidence type="ECO:0000313" key="1">
    <source>
        <dbReference type="EMBL" id="MFC7269546.1"/>
    </source>
</evidence>
<accession>A0ABW2HEN1</accession>
<reference evidence="2" key="1">
    <citation type="journal article" date="2019" name="Int. J. Syst. Evol. Microbiol.">
        <title>The Global Catalogue of Microorganisms (GCM) 10K type strain sequencing project: providing services to taxonomists for standard genome sequencing and annotation.</title>
        <authorList>
            <consortium name="The Broad Institute Genomics Platform"/>
            <consortium name="The Broad Institute Genome Sequencing Center for Infectious Disease"/>
            <person name="Wu L."/>
            <person name="Ma J."/>
        </authorList>
    </citation>
    <scope>NUCLEOTIDE SEQUENCE [LARGE SCALE GENOMIC DNA]</scope>
    <source>
        <strain evidence="2">CGMCC 1.15772</strain>
    </source>
</reference>